<name>A0A1D9Q186_SCLS1</name>
<sequence length="212" mass="24429">MKSRYFAGLWRDNLVPQLAWNCFRGTRSTPSYSWNVRLDVYCPLIYILDVDTYPVSKDELGQVLGGYIKLRGQLIDLQTCILEYGSTREFNYPREVVFVNGGGATRVWLYGDEYDMRLTRSTNHLTCLPLDIRRLGGLCFNGLILECVDVAENVYRRIGVLSNTRCSSSSNLTDEEFFKDPLISAIKIFEKRKDGVPFSKRESSFLREIMMV</sequence>
<protein>
    <submittedName>
        <fullName evidence="1">Uncharacterized protein</fullName>
    </submittedName>
</protein>
<proteinExistence type="predicted"/>
<reference evidence="2" key="1">
    <citation type="journal article" date="2017" name="Genome Biol. Evol.">
        <title>The complete genome sequence of the phytopathogenic fungus Sclerotinia sclerotiorum reveals insights into the genome architecture of broad host range pathogens.</title>
        <authorList>
            <person name="Derbyshire M."/>
            <person name="Denton-Giles M."/>
            <person name="Hegedus D."/>
            <person name="Seifbarghy S."/>
            <person name="Rollins J."/>
            <person name="van Kan J."/>
            <person name="Seidl M.F."/>
            <person name="Faino L."/>
            <person name="Mbengue M."/>
            <person name="Navaud O."/>
            <person name="Raffaele S."/>
            <person name="Hammond-Kosack K."/>
            <person name="Heard S."/>
            <person name="Oliver R."/>
        </authorList>
    </citation>
    <scope>NUCLEOTIDE SEQUENCE [LARGE SCALE GENOMIC DNA]</scope>
    <source>
        <strain evidence="2">ATCC 18683 / 1980 / Ss-1</strain>
    </source>
</reference>
<dbReference type="Proteomes" id="UP000177798">
    <property type="component" value="Chromosome 4"/>
</dbReference>
<gene>
    <name evidence="1" type="ORF">sscle_04g034460</name>
</gene>
<dbReference type="AlphaFoldDB" id="A0A1D9Q186"/>
<dbReference type="EMBL" id="CP017817">
    <property type="protein sequence ID" value="APA08676.1"/>
    <property type="molecule type" value="Genomic_DNA"/>
</dbReference>
<evidence type="ECO:0000313" key="1">
    <source>
        <dbReference type="EMBL" id="APA08676.1"/>
    </source>
</evidence>
<accession>A0A1D9Q186</accession>
<dbReference type="OrthoDB" id="2958217at2759"/>
<evidence type="ECO:0000313" key="2">
    <source>
        <dbReference type="Proteomes" id="UP000177798"/>
    </source>
</evidence>
<organism evidence="1 2">
    <name type="scientific">Sclerotinia sclerotiorum (strain ATCC 18683 / 1980 / Ss-1)</name>
    <name type="common">White mold</name>
    <name type="synonym">Whetzelinia sclerotiorum</name>
    <dbReference type="NCBI Taxonomy" id="665079"/>
    <lineage>
        <taxon>Eukaryota</taxon>
        <taxon>Fungi</taxon>
        <taxon>Dikarya</taxon>
        <taxon>Ascomycota</taxon>
        <taxon>Pezizomycotina</taxon>
        <taxon>Leotiomycetes</taxon>
        <taxon>Helotiales</taxon>
        <taxon>Sclerotiniaceae</taxon>
        <taxon>Sclerotinia</taxon>
    </lineage>
</organism>
<dbReference type="VEuPathDB" id="FungiDB:sscle_04g034460"/>